<feature type="domain" description="Outer membrane protein beta-barrel" evidence="1">
    <location>
        <begin position="30"/>
        <end position="199"/>
    </location>
</feature>
<evidence type="ECO:0000259" key="1">
    <source>
        <dbReference type="Pfam" id="PF13568"/>
    </source>
</evidence>
<dbReference type="Proteomes" id="UP001165444">
    <property type="component" value="Unassembled WGS sequence"/>
</dbReference>
<evidence type="ECO:0000313" key="3">
    <source>
        <dbReference type="Proteomes" id="UP001165444"/>
    </source>
</evidence>
<dbReference type="RefSeq" id="WP_243323952.1">
    <property type="nucleotide sequence ID" value="NZ_JAKZMM010000011.1"/>
</dbReference>
<keyword evidence="3" id="KW-1185">Reference proteome</keyword>
<gene>
    <name evidence="2" type="ORF">MUN53_06175</name>
</gene>
<organism evidence="2 3">
    <name type="scientific">Parabacteroides faecalis</name>
    <dbReference type="NCBI Taxonomy" id="2924040"/>
    <lineage>
        <taxon>Bacteria</taxon>
        <taxon>Pseudomonadati</taxon>
        <taxon>Bacteroidota</taxon>
        <taxon>Bacteroidia</taxon>
        <taxon>Bacteroidales</taxon>
        <taxon>Tannerellaceae</taxon>
        <taxon>Parabacteroides</taxon>
    </lineage>
</organism>
<sequence length="220" mass="24548">MGNRILVSCKDLERIVFGIILLFSFAEGTFAQWSVGGKVGANFSNLKNGSMAESMTQRVGFNLGAVGHYQFNDWLGIQGEILYAKYAVLYNGSLLDMGNVEGNGNLSYIHDPKIRSHYIDVPILAQISPFKRIPGVSFEVGVQPGFFLGENIKDGKRSVDTNLYDRNPVNCSLLFGAAFKFPANWYFDLRYVLGITDNYESYHGINTRALQLSLGYLFQL</sequence>
<reference evidence="2 3" key="1">
    <citation type="submission" date="2022-03" db="EMBL/GenBank/DDBJ databases">
        <title>Parabacteroides sp. nov. isolated from swine feces.</title>
        <authorList>
            <person name="Bak J.E."/>
        </authorList>
    </citation>
    <scope>NUCLEOTIDE SEQUENCE [LARGE SCALE GENOMIC DNA]</scope>
    <source>
        <strain evidence="2 3">AGMB00274</strain>
    </source>
</reference>
<evidence type="ECO:0000313" key="2">
    <source>
        <dbReference type="EMBL" id="MCJ2380202.1"/>
    </source>
</evidence>
<name>A0ABT0BZJ9_9BACT</name>
<protein>
    <submittedName>
        <fullName evidence="2">PorT family protein</fullName>
    </submittedName>
</protein>
<comment type="caution">
    <text evidence="2">The sequence shown here is derived from an EMBL/GenBank/DDBJ whole genome shotgun (WGS) entry which is preliminary data.</text>
</comment>
<accession>A0ABT0BZJ9</accession>
<dbReference type="Pfam" id="PF13568">
    <property type="entry name" value="OMP_b-brl_2"/>
    <property type="match status" value="1"/>
</dbReference>
<dbReference type="InterPro" id="IPR011250">
    <property type="entry name" value="OMP/PagP_B-barrel"/>
</dbReference>
<proteinExistence type="predicted"/>
<dbReference type="InterPro" id="IPR025665">
    <property type="entry name" value="Beta-barrel_OMP_2"/>
</dbReference>
<dbReference type="SUPFAM" id="SSF56925">
    <property type="entry name" value="OMPA-like"/>
    <property type="match status" value="1"/>
</dbReference>
<dbReference type="EMBL" id="JAKZMM010000011">
    <property type="protein sequence ID" value="MCJ2380202.1"/>
    <property type="molecule type" value="Genomic_DNA"/>
</dbReference>